<feature type="domain" description="DUF577" evidence="1">
    <location>
        <begin position="371"/>
        <end position="545"/>
    </location>
</feature>
<dbReference type="eggNOG" id="ENOG502SCDU">
    <property type="taxonomic scope" value="Eukaryota"/>
</dbReference>
<dbReference type="Gramene" id="ESQ47304">
    <property type="protein sequence ID" value="ESQ47304"/>
    <property type="gene ID" value="EUTSA_v10027695mg"/>
</dbReference>
<name>V4LTZ7_EUTSA</name>
<dbReference type="KEGG" id="eus:EUTSA_v10027695mg"/>
<dbReference type="Pfam" id="PF04510">
    <property type="entry name" value="DUF577"/>
    <property type="match status" value="2"/>
</dbReference>
<dbReference type="AlphaFoldDB" id="V4LTZ7"/>
<evidence type="ECO:0000313" key="3">
    <source>
        <dbReference type="Proteomes" id="UP000030689"/>
    </source>
</evidence>
<feature type="domain" description="DUF577" evidence="1">
    <location>
        <begin position="95"/>
        <end position="265"/>
    </location>
</feature>
<gene>
    <name evidence="2" type="ORF">EUTSA_v10027695mg</name>
</gene>
<dbReference type="SUPFAM" id="SSF48371">
    <property type="entry name" value="ARM repeat"/>
    <property type="match status" value="1"/>
</dbReference>
<evidence type="ECO:0000259" key="1">
    <source>
        <dbReference type="Pfam" id="PF04510"/>
    </source>
</evidence>
<dbReference type="OrthoDB" id="1064002at2759"/>
<dbReference type="InterPro" id="IPR007598">
    <property type="entry name" value="DUF577"/>
</dbReference>
<keyword evidence="3" id="KW-1185">Reference proteome</keyword>
<protein>
    <recommendedName>
        <fullName evidence="1">DUF577 domain-containing protein</fullName>
    </recommendedName>
</protein>
<dbReference type="InterPro" id="IPR016024">
    <property type="entry name" value="ARM-type_fold"/>
</dbReference>
<dbReference type="PANTHER" id="PTHR31861:SF16">
    <property type="entry name" value="DUF577 DOMAIN-CONTAINING PROTEIN-RELATED"/>
    <property type="match status" value="1"/>
</dbReference>
<reference evidence="2 3" key="1">
    <citation type="journal article" date="2013" name="Front. Plant Sci.">
        <title>The Reference Genome of the Halophytic Plant Eutrema salsugineum.</title>
        <authorList>
            <person name="Yang R."/>
            <person name="Jarvis D.E."/>
            <person name="Chen H."/>
            <person name="Beilstein M.A."/>
            <person name="Grimwood J."/>
            <person name="Jenkins J."/>
            <person name="Shu S."/>
            <person name="Prochnik S."/>
            <person name="Xin M."/>
            <person name="Ma C."/>
            <person name="Schmutz J."/>
            <person name="Wing R.A."/>
            <person name="Mitchell-Olds T."/>
            <person name="Schumaker K.S."/>
            <person name="Wang X."/>
        </authorList>
    </citation>
    <scope>NUCLEOTIDE SEQUENCE [LARGE SCALE GENOMIC DNA]</scope>
</reference>
<dbReference type="PANTHER" id="PTHR31861">
    <property type="entry name" value="OS10G0507500 PROTEIN"/>
    <property type="match status" value="1"/>
</dbReference>
<dbReference type="OMA" id="MALFKFC"/>
<proteinExistence type="predicted"/>
<dbReference type="STRING" id="72664.V4LTZ7"/>
<evidence type="ECO:0000313" key="2">
    <source>
        <dbReference type="EMBL" id="ESQ47304.1"/>
    </source>
</evidence>
<dbReference type="EMBL" id="KI517416">
    <property type="protein sequence ID" value="ESQ47304.1"/>
    <property type="molecule type" value="Genomic_DNA"/>
</dbReference>
<dbReference type="Proteomes" id="UP000030689">
    <property type="component" value="Unassembled WGS sequence"/>
</dbReference>
<organism evidence="2 3">
    <name type="scientific">Eutrema salsugineum</name>
    <name type="common">Saltwater cress</name>
    <name type="synonym">Sisymbrium salsugineum</name>
    <dbReference type="NCBI Taxonomy" id="72664"/>
    <lineage>
        <taxon>Eukaryota</taxon>
        <taxon>Viridiplantae</taxon>
        <taxon>Streptophyta</taxon>
        <taxon>Embryophyta</taxon>
        <taxon>Tracheophyta</taxon>
        <taxon>Spermatophyta</taxon>
        <taxon>Magnoliopsida</taxon>
        <taxon>eudicotyledons</taxon>
        <taxon>Gunneridae</taxon>
        <taxon>Pentapetalae</taxon>
        <taxon>rosids</taxon>
        <taxon>malvids</taxon>
        <taxon>Brassicales</taxon>
        <taxon>Brassicaceae</taxon>
        <taxon>Eutremeae</taxon>
        <taxon>Eutrema</taxon>
    </lineage>
</organism>
<sequence>MAESSNLMLQAREILATPNHDGLVNVLDRLTMRQETAIALYDFCVANFANCLTLKLLQVYRSSSNAIARFQSICLLSETFAELRNCRFKLNLVALQEIKPLLISCLTMQETQVSDIVTLRVIVSFVADNVLNLDNGGWDELSDCILELANSEPIKAFLVFNDLPPVYGRFISRFVKKILEEAEKVLDNLEEDNVDDWSLGLVTVVKMGIQLLELEVGSELIKNFLDVLVNSATGLVEIGMEQFLLQALEYLERFLSRDMNLYHYSDKQCQFVLNFMFRISKLGTHTKEAAMKISGMAQSSHNQAIKFMQPQEKPLEREWSDHLNTLSPAKILRIFASNVVAEGYRDMAIRRLNVLLADHTSGKVKIDVSVMRELQPLLISWLKEDGVSDSMFKVLGEVVYHVANEILSCQEDKWYELRDYIVSKSKTEFQRAVYIFQCLTMSLENEHFVIPVMKSLLPEISTRLNPPRELLVDNSYWVLTFVGAFCAAIHVVDIKSYAESVKVIEDKMIDSVRELVERGMEVGLVRRAFRDVESIVKKQKEWFGKSQYKFVKGLLRRLCEIEGMKMESRMVLWRINVFVERGVAKLAKELPERVK</sequence>
<accession>V4LTZ7</accession>